<evidence type="ECO:0000313" key="3">
    <source>
        <dbReference type="EMBL" id="RAJ28123.1"/>
    </source>
</evidence>
<organism evidence="3 4">
    <name type="scientific">Pedobacter cryoconitis</name>
    <dbReference type="NCBI Taxonomy" id="188932"/>
    <lineage>
        <taxon>Bacteria</taxon>
        <taxon>Pseudomonadati</taxon>
        <taxon>Bacteroidota</taxon>
        <taxon>Sphingobacteriia</taxon>
        <taxon>Sphingobacteriales</taxon>
        <taxon>Sphingobacteriaceae</taxon>
        <taxon>Pedobacter</taxon>
    </lineage>
</organism>
<dbReference type="SUPFAM" id="SSF52317">
    <property type="entry name" value="Class I glutamine amidotransferase-like"/>
    <property type="match status" value="1"/>
</dbReference>
<dbReference type="Proteomes" id="UP000249754">
    <property type="component" value="Unassembled WGS sequence"/>
</dbReference>
<dbReference type="PANTHER" id="PTHR43130">
    <property type="entry name" value="ARAC-FAMILY TRANSCRIPTIONAL REGULATOR"/>
    <property type="match status" value="1"/>
</dbReference>
<evidence type="ECO:0000313" key="4">
    <source>
        <dbReference type="Proteomes" id="UP000249754"/>
    </source>
</evidence>
<dbReference type="Gene3D" id="3.40.50.880">
    <property type="match status" value="1"/>
</dbReference>
<feature type="signal peptide" evidence="1">
    <location>
        <begin position="1"/>
        <end position="21"/>
    </location>
</feature>
<reference evidence="3 4" key="1">
    <citation type="submission" date="2018-06" db="EMBL/GenBank/DDBJ databases">
        <title>Genomic Encyclopedia of Archaeal and Bacterial Type Strains, Phase II (KMG-II): from individual species to whole genera.</title>
        <authorList>
            <person name="Goeker M."/>
        </authorList>
    </citation>
    <scope>NUCLEOTIDE SEQUENCE [LARGE SCALE GENOMIC DNA]</scope>
    <source>
        <strain evidence="3 4">DSM 14825</strain>
    </source>
</reference>
<dbReference type="Pfam" id="PF01965">
    <property type="entry name" value="DJ-1_PfpI"/>
    <property type="match status" value="1"/>
</dbReference>
<feature type="domain" description="DJ-1/PfpI" evidence="2">
    <location>
        <begin position="65"/>
        <end position="225"/>
    </location>
</feature>
<dbReference type="EMBL" id="QLLR01000019">
    <property type="protein sequence ID" value="RAJ28123.1"/>
    <property type="molecule type" value="Genomic_DNA"/>
</dbReference>
<evidence type="ECO:0000259" key="2">
    <source>
        <dbReference type="Pfam" id="PF01965"/>
    </source>
</evidence>
<dbReference type="InterPro" id="IPR002818">
    <property type="entry name" value="DJ-1/PfpI"/>
</dbReference>
<name>A0A327SKR3_9SPHI</name>
<dbReference type="InterPro" id="IPR029062">
    <property type="entry name" value="Class_I_gatase-like"/>
</dbReference>
<gene>
    <name evidence="3" type="ORF">LY11_03443</name>
</gene>
<dbReference type="InterPro" id="IPR052158">
    <property type="entry name" value="INH-QAR"/>
</dbReference>
<dbReference type="RefSeq" id="WP_111634859.1">
    <property type="nucleotide sequence ID" value="NZ_QLLR01000019.1"/>
</dbReference>
<dbReference type="GO" id="GO:0006355">
    <property type="term" value="P:regulation of DNA-templated transcription"/>
    <property type="evidence" value="ECO:0007669"/>
    <property type="project" value="TreeGrafter"/>
</dbReference>
<keyword evidence="1" id="KW-0732">Signal</keyword>
<comment type="caution">
    <text evidence="3">The sequence shown here is derived from an EMBL/GenBank/DDBJ whole genome shotgun (WGS) entry which is preliminary data.</text>
</comment>
<accession>A0A327SKR3</accession>
<dbReference type="AlphaFoldDB" id="A0A327SKR3"/>
<evidence type="ECO:0000256" key="1">
    <source>
        <dbReference type="SAM" id="SignalP"/>
    </source>
</evidence>
<feature type="chain" id="PRO_5016400872" evidence="1">
    <location>
        <begin position="22"/>
        <end position="269"/>
    </location>
</feature>
<protein>
    <submittedName>
        <fullName evidence="3">DJ-1/PfpI family protein</fullName>
    </submittedName>
</protein>
<dbReference type="OrthoDB" id="9803764at2"/>
<dbReference type="PANTHER" id="PTHR43130:SF14">
    <property type="entry name" value="DJ-1_PFPI DOMAIN-CONTAINING PROTEIN"/>
    <property type="match status" value="1"/>
</dbReference>
<dbReference type="CDD" id="cd03139">
    <property type="entry name" value="GATase1_PfpI_2"/>
    <property type="match status" value="1"/>
</dbReference>
<sequence length="269" mass="29520">MKQLLVLIFFIPCFAFTRVYATTSICPPCSHPYDTITYQQPGVCAHCGMTLIGKNQRISKDQKITVCFYLYDGVEVLDFAGPMEVFSYAGFKIITVAKTKAPLLSQGILKIIPDYSIKDAPQTDIFAVFGGSDEVATDDPEVISWIKSRDSATKSYFSVCTGAFILGKAGLLDQLTVTTFHKSITNLQKAVPKAKVLQNVRYVDNGRVITTAGISAGIDGALHLVSKLRGKEVAEAIAKQMEYDKYGPEQGMDLSHQVLPKTQTFNNQP</sequence>
<proteinExistence type="predicted"/>